<evidence type="ECO:0000313" key="3">
    <source>
        <dbReference type="Proteomes" id="UP000540787"/>
    </source>
</evidence>
<dbReference type="RefSeq" id="WP_183553058.1">
    <property type="nucleotide sequence ID" value="NZ_JACHBX010000001.1"/>
</dbReference>
<sequence length="211" mass="21876">MYPVSPCPRAAGGFTLIESMVGLVVLGILLAVGVPQMTGWLAGTRATGAAQFYADGFTQARNLAMTHNSQSRLVFAPGANGQPGWQIDVCLRSSDNPCTDGSNDWSTATTAAKGATGPTADYRSLVRSADTLPPTTMLTVTLDPDDDDAVYFTPLGWIDAGQENQARRVDLAPAGALVGKFKPSAVVLTLGGMAVTCVPDAASGDSRRCPP</sequence>
<keyword evidence="3" id="KW-1185">Reference proteome</keyword>
<dbReference type="Pfam" id="PF07963">
    <property type="entry name" value="N_methyl"/>
    <property type="match status" value="1"/>
</dbReference>
<dbReference type="InterPro" id="IPR012902">
    <property type="entry name" value="N_methyl_site"/>
</dbReference>
<reference evidence="2 3" key="1">
    <citation type="submission" date="2020-08" db="EMBL/GenBank/DDBJ databases">
        <title>The Agave Microbiome: Exploring the role of microbial communities in plant adaptations to desert environments.</title>
        <authorList>
            <person name="Partida-Martinez L.P."/>
        </authorList>
    </citation>
    <scope>NUCLEOTIDE SEQUENCE [LARGE SCALE GENOMIC DNA]</scope>
    <source>
        <strain evidence="2 3">AT3.2</strain>
    </source>
</reference>
<dbReference type="PROSITE" id="PS00409">
    <property type="entry name" value="PROKAR_NTER_METHYL"/>
    <property type="match status" value="1"/>
</dbReference>
<dbReference type="EMBL" id="JACHBX010000001">
    <property type="protein sequence ID" value="MBB6133555.1"/>
    <property type="molecule type" value="Genomic_DNA"/>
</dbReference>
<protein>
    <submittedName>
        <fullName evidence="2">Type IV fimbrial biogenesis protein FimT</fullName>
    </submittedName>
</protein>
<gene>
    <name evidence="2" type="ORF">HD842_001666</name>
</gene>
<dbReference type="Gene3D" id="3.30.700.10">
    <property type="entry name" value="Glycoprotein, Type 4 Pilin"/>
    <property type="match status" value="1"/>
</dbReference>
<keyword evidence="1" id="KW-0472">Membrane</keyword>
<dbReference type="SUPFAM" id="SSF54523">
    <property type="entry name" value="Pili subunits"/>
    <property type="match status" value="1"/>
</dbReference>
<dbReference type="AlphaFoldDB" id="A0A7X0CDJ1"/>
<feature type="transmembrane region" description="Helical" evidence="1">
    <location>
        <begin position="12"/>
        <end position="32"/>
    </location>
</feature>
<dbReference type="Proteomes" id="UP000540787">
    <property type="component" value="Unassembled WGS sequence"/>
</dbReference>
<proteinExistence type="predicted"/>
<name>A0A7X0CDJ1_9BURK</name>
<dbReference type="InterPro" id="IPR045584">
    <property type="entry name" value="Pilin-like"/>
</dbReference>
<organism evidence="2 3">
    <name type="scientific">Massilia aurea</name>
    <dbReference type="NCBI Taxonomy" id="373040"/>
    <lineage>
        <taxon>Bacteria</taxon>
        <taxon>Pseudomonadati</taxon>
        <taxon>Pseudomonadota</taxon>
        <taxon>Betaproteobacteria</taxon>
        <taxon>Burkholderiales</taxon>
        <taxon>Oxalobacteraceae</taxon>
        <taxon>Telluria group</taxon>
        <taxon>Massilia</taxon>
    </lineage>
</organism>
<dbReference type="NCBIfam" id="TIGR02532">
    <property type="entry name" value="IV_pilin_GFxxxE"/>
    <property type="match status" value="1"/>
</dbReference>
<accession>A0A7X0CDJ1</accession>
<keyword evidence="1" id="KW-1133">Transmembrane helix</keyword>
<comment type="caution">
    <text evidence="2">The sequence shown here is derived from an EMBL/GenBank/DDBJ whole genome shotgun (WGS) entry which is preliminary data.</text>
</comment>
<evidence type="ECO:0000313" key="2">
    <source>
        <dbReference type="EMBL" id="MBB6133555.1"/>
    </source>
</evidence>
<evidence type="ECO:0000256" key="1">
    <source>
        <dbReference type="SAM" id="Phobius"/>
    </source>
</evidence>
<keyword evidence="1" id="KW-0812">Transmembrane</keyword>